<keyword evidence="3" id="KW-0694">RNA-binding</keyword>
<evidence type="ECO:0000256" key="2">
    <source>
        <dbReference type="ARBA" id="ARBA00022737"/>
    </source>
</evidence>
<dbReference type="PANTHER" id="PTHR10627:SF69">
    <property type="entry name" value="PROTEIN BICAUDAL C"/>
    <property type="match status" value="1"/>
</dbReference>
<dbReference type="GO" id="GO:0003723">
    <property type="term" value="F:RNA binding"/>
    <property type="evidence" value="ECO:0007669"/>
    <property type="project" value="UniProtKB-UniRule"/>
</dbReference>
<dbReference type="SMART" id="SM00454">
    <property type="entry name" value="SAM"/>
    <property type="match status" value="1"/>
</dbReference>
<dbReference type="PROSITE" id="PS50084">
    <property type="entry name" value="KH_TYPE_1"/>
    <property type="match status" value="1"/>
</dbReference>
<dbReference type="InterPro" id="IPR013761">
    <property type="entry name" value="SAM/pointed_sf"/>
</dbReference>
<dbReference type="AlphaFoldDB" id="A0AAD5PZ21"/>
<evidence type="ECO:0000256" key="3">
    <source>
        <dbReference type="PROSITE-ProRule" id="PRU00117"/>
    </source>
</evidence>
<dbReference type="Gene3D" id="3.30.310.270">
    <property type="match status" value="1"/>
</dbReference>
<comment type="similarity">
    <text evidence="1">Belongs to the BicC family.</text>
</comment>
<dbReference type="SUPFAM" id="SSF54791">
    <property type="entry name" value="Eukaryotic type KH-domain (KH-domain type I)"/>
    <property type="match status" value="1"/>
</dbReference>
<accession>A0AAD5PZ21</accession>
<name>A0AAD5PZ21_9CRUS</name>
<dbReference type="GO" id="GO:0010468">
    <property type="term" value="P:regulation of gene expression"/>
    <property type="evidence" value="ECO:0007669"/>
    <property type="project" value="UniProtKB-ARBA"/>
</dbReference>
<dbReference type="InterPro" id="IPR036612">
    <property type="entry name" value="KH_dom_type_1_sf"/>
</dbReference>
<dbReference type="Pfam" id="PF00536">
    <property type="entry name" value="SAM_1"/>
    <property type="match status" value="1"/>
</dbReference>
<keyword evidence="6" id="KW-1185">Reference proteome</keyword>
<organism evidence="5 6">
    <name type="scientific">Daphnia sinensis</name>
    <dbReference type="NCBI Taxonomy" id="1820382"/>
    <lineage>
        <taxon>Eukaryota</taxon>
        <taxon>Metazoa</taxon>
        <taxon>Ecdysozoa</taxon>
        <taxon>Arthropoda</taxon>
        <taxon>Crustacea</taxon>
        <taxon>Branchiopoda</taxon>
        <taxon>Diplostraca</taxon>
        <taxon>Cladocera</taxon>
        <taxon>Anomopoda</taxon>
        <taxon>Daphniidae</taxon>
        <taxon>Daphnia</taxon>
        <taxon>Daphnia similis group</taxon>
    </lineage>
</organism>
<dbReference type="Proteomes" id="UP000820818">
    <property type="component" value="Linkage Group LG1"/>
</dbReference>
<evidence type="ECO:0000313" key="5">
    <source>
        <dbReference type="EMBL" id="KAI9565396.1"/>
    </source>
</evidence>
<evidence type="ECO:0000259" key="4">
    <source>
        <dbReference type="PROSITE" id="PS50105"/>
    </source>
</evidence>
<evidence type="ECO:0000313" key="6">
    <source>
        <dbReference type="Proteomes" id="UP000820818"/>
    </source>
</evidence>
<dbReference type="Pfam" id="PF00013">
    <property type="entry name" value="KH_1"/>
    <property type="match status" value="1"/>
</dbReference>
<protein>
    <recommendedName>
        <fullName evidence="4">SAM domain-containing protein</fullName>
    </recommendedName>
</protein>
<evidence type="ECO:0000256" key="1">
    <source>
        <dbReference type="ARBA" id="ARBA00007662"/>
    </source>
</evidence>
<dbReference type="PROSITE" id="PS50105">
    <property type="entry name" value="SAM_DOMAIN"/>
    <property type="match status" value="1"/>
</dbReference>
<dbReference type="SUPFAM" id="SSF47769">
    <property type="entry name" value="SAM/Pointed domain"/>
    <property type="match status" value="1"/>
</dbReference>
<dbReference type="EMBL" id="WJBH02000001">
    <property type="protein sequence ID" value="KAI9565396.1"/>
    <property type="molecule type" value="Genomic_DNA"/>
</dbReference>
<proteinExistence type="inferred from homology"/>
<feature type="domain" description="SAM" evidence="4">
    <location>
        <begin position="431"/>
        <end position="493"/>
    </location>
</feature>
<reference evidence="5 6" key="1">
    <citation type="submission" date="2022-05" db="EMBL/GenBank/DDBJ databases">
        <title>A multi-omics perspective on studying reproductive biology in Daphnia sinensis.</title>
        <authorList>
            <person name="Jia J."/>
        </authorList>
    </citation>
    <scope>NUCLEOTIDE SEQUENCE [LARGE SCALE GENOMIC DNA]</scope>
    <source>
        <strain evidence="5 6">WSL</strain>
    </source>
</reference>
<keyword evidence="2" id="KW-0677">Repeat</keyword>
<dbReference type="InterPro" id="IPR001660">
    <property type="entry name" value="SAM"/>
</dbReference>
<dbReference type="InterPro" id="IPR004087">
    <property type="entry name" value="KH_dom"/>
</dbReference>
<sequence length="493" mass="55753">MNWRFTFDFHRTFCHCKVYQSKNPVKISENQEMINAEEIFFPGPNMAKQPLKQGTAPVTLAPSATLSMEVSYTFHSHLIGRSGQNINRLMEETETRIHFPDRNRMTGEPKCNNVVIRGQLSNLEKARQRIRMDIPVEIIVDCSSEKISSMGQSQLIDYFSKSYGVLLRFYPKIDGLGFQVNIRGQQYRIHHLKEAVTNFGYLTQTPLESMMMKIETSFDHVWLVRDHVDKIAHLTGAGIRCPHVSNLKELPKKYCIWVRGSSLDAVYVASTMLNGLLPMQLMAQMPSGRLNRCFLAEAEEADVLFHVESSVLDILTIRLTSYEWNARNLFEILRRCLGLPTNQAAVPSLPQTWKILDFTRNNFLPTSKKLLKELSSSHQNSLSQQLGGIVVEIPSLSSADSSVGSATLLSPLASTESCVPASLTASRFDQNSFRRLSDLLETVGLARYSDLFLKNEIDMAMFTTLNDDDLISLGITSFGARKIMRNAIRELRS</sequence>
<dbReference type="PANTHER" id="PTHR10627">
    <property type="entry name" value="SCP160"/>
    <property type="match status" value="1"/>
</dbReference>
<dbReference type="SMART" id="SM00322">
    <property type="entry name" value="KH"/>
    <property type="match status" value="1"/>
</dbReference>
<dbReference type="InterPro" id="IPR004088">
    <property type="entry name" value="KH_dom_type_1"/>
</dbReference>
<dbReference type="GO" id="GO:0005737">
    <property type="term" value="C:cytoplasm"/>
    <property type="evidence" value="ECO:0007669"/>
    <property type="project" value="TreeGrafter"/>
</dbReference>
<gene>
    <name evidence="5" type="ORF">GHT06_009188</name>
</gene>
<dbReference type="Gene3D" id="1.10.150.50">
    <property type="entry name" value="Transcription Factor, Ets-1"/>
    <property type="match status" value="1"/>
</dbReference>
<comment type="caution">
    <text evidence="5">The sequence shown here is derived from an EMBL/GenBank/DDBJ whole genome shotgun (WGS) entry which is preliminary data.</text>
</comment>